<dbReference type="Proteomes" id="UP000241769">
    <property type="component" value="Unassembled WGS sequence"/>
</dbReference>
<keyword evidence="2" id="KW-1185">Reference proteome</keyword>
<dbReference type="AlphaFoldDB" id="A0A2P6NI82"/>
<dbReference type="EMBL" id="MDYQ01000078">
    <property type="protein sequence ID" value="PRP83642.1"/>
    <property type="molecule type" value="Genomic_DNA"/>
</dbReference>
<protein>
    <submittedName>
        <fullName evidence="1">Uncharacterized protein</fullName>
    </submittedName>
</protein>
<proteinExistence type="predicted"/>
<gene>
    <name evidence="1" type="ORF">PROFUN_03797</name>
</gene>
<organism evidence="1 2">
    <name type="scientific">Planoprotostelium fungivorum</name>
    <dbReference type="NCBI Taxonomy" id="1890364"/>
    <lineage>
        <taxon>Eukaryota</taxon>
        <taxon>Amoebozoa</taxon>
        <taxon>Evosea</taxon>
        <taxon>Variosea</taxon>
        <taxon>Cavosteliida</taxon>
        <taxon>Cavosteliaceae</taxon>
        <taxon>Planoprotostelium</taxon>
    </lineage>
</organism>
<evidence type="ECO:0000313" key="2">
    <source>
        <dbReference type="Proteomes" id="UP000241769"/>
    </source>
</evidence>
<dbReference type="InParanoid" id="A0A2P6NI82"/>
<name>A0A2P6NI82_9EUKA</name>
<sequence length="82" mass="9280">MNKVASRSSILLRFHSNPPSGPPLVSSHLNRSNTILNGHPETDKRVRFNEKHVWLHKKITRQPPPWISGSSSVYLLANMNAQ</sequence>
<evidence type="ECO:0000313" key="1">
    <source>
        <dbReference type="EMBL" id="PRP83642.1"/>
    </source>
</evidence>
<reference evidence="1 2" key="1">
    <citation type="journal article" date="2018" name="Genome Biol. Evol.">
        <title>Multiple Roots of Fruiting Body Formation in Amoebozoa.</title>
        <authorList>
            <person name="Hillmann F."/>
            <person name="Forbes G."/>
            <person name="Novohradska S."/>
            <person name="Ferling I."/>
            <person name="Riege K."/>
            <person name="Groth M."/>
            <person name="Westermann M."/>
            <person name="Marz M."/>
            <person name="Spaller T."/>
            <person name="Winckler T."/>
            <person name="Schaap P."/>
            <person name="Glockner G."/>
        </authorList>
    </citation>
    <scope>NUCLEOTIDE SEQUENCE [LARGE SCALE GENOMIC DNA]</scope>
    <source>
        <strain evidence="1 2">Jena</strain>
    </source>
</reference>
<accession>A0A2P6NI82</accession>
<comment type="caution">
    <text evidence="1">The sequence shown here is derived from an EMBL/GenBank/DDBJ whole genome shotgun (WGS) entry which is preliminary data.</text>
</comment>